<proteinExistence type="predicted"/>
<dbReference type="Proteomes" id="UP000249057">
    <property type="component" value="Unassembled WGS sequence"/>
</dbReference>
<protein>
    <submittedName>
        <fullName evidence="1">Pyruvate decarboxylase</fullName>
    </submittedName>
</protein>
<name>A0ACD1GBD5_9EURO</name>
<sequence length="611" mass="66192">MVTAKWQIGDWVAMRMQQLRVEDYFVVPGDFNLDFLDQLLRYPQLRMINCCNELNAGYAADGYARTSASGIAVVVVTYMVGSLSLLNAIAGAYSAGLRVIVLCGGPPSTVYSSPTIVHHSLGLADKGQSLRIYEQVTCQAIRIGSDCPWEEIDRTLDDCLRHRRPVYIEVPVDIANLRFDKPVSPERCLANLRSIKPEDSLENATTAGAIEAIQDCWSSAKCPVIILGSGIRSDLSVQMIDLLVSTLGCAAFYLLDGKSLISESHPQCGGLFWTIVSDPGVEDTVVRDADLWVTIGCQWNDLHTLKSVDVCQEAGRILAIERTVVRTPHGRVIPNTPIAGLVEGLVASSSIYQKPASMTCLQRNRMPSPASSVSSKSITVTNSHVPLPLTVDDIVAGITSLVTSQDTVFADAGESWFTASQVRLPSGADFQTQLLYSSTGWSLPAAMGCQLAKKKETHGRTILVIGDGSMQMTAQEISTMIRYRTPAVIFVINNYGYQIEEAIHCGPYNQIGGWDYTAFAGSLQDINSNNSKNIDGPFRLVTAKVKTQDDLTAALAQLRRAHQELVLVECCVDPTRASAPMKKFGAKLVTRAGPQGIAVPGERDAGSTVSL</sequence>
<accession>A0ACD1GBD5</accession>
<dbReference type="EMBL" id="KZ825336">
    <property type="protein sequence ID" value="RAH46586.1"/>
    <property type="molecule type" value="Genomic_DNA"/>
</dbReference>
<reference evidence="1" key="1">
    <citation type="submission" date="2018-02" db="EMBL/GenBank/DDBJ databases">
        <title>The genomes of Aspergillus section Nigri reveals drivers in fungal speciation.</title>
        <authorList>
            <consortium name="DOE Joint Genome Institute"/>
            <person name="Vesth T.C."/>
            <person name="Nybo J."/>
            <person name="Theobald S."/>
            <person name="Brandl J."/>
            <person name="Frisvad J.C."/>
            <person name="Nielsen K.F."/>
            <person name="Lyhne E.K."/>
            <person name="Kogle M.E."/>
            <person name="Kuo A."/>
            <person name="Riley R."/>
            <person name="Clum A."/>
            <person name="Nolan M."/>
            <person name="Lipzen A."/>
            <person name="Salamov A."/>
            <person name="Henrissat B."/>
            <person name="Wiebenga A."/>
            <person name="De vries R.P."/>
            <person name="Grigoriev I.V."/>
            <person name="Mortensen U.H."/>
            <person name="Andersen M.R."/>
            <person name="Baker S.E."/>
        </authorList>
    </citation>
    <scope>NUCLEOTIDE SEQUENCE</scope>
    <source>
        <strain evidence="1">CBS 621.78</strain>
    </source>
</reference>
<organism evidence="1 2">
    <name type="scientific">Aspergillus brunneoviolaceus CBS 621.78</name>
    <dbReference type="NCBI Taxonomy" id="1450534"/>
    <lineage>
        <taxon>Eukaryota</taxon>
        <taxon>Fungi</taxon>
        <taxon>Dikarya</taxon>
        <taxon>Ascomycota</taxon>
        <taxon>Pezizomycotina</taxon>
        <taxon>Eurotiomycetes</taxon>
        <taxon>Eurotiomycetidae</taxon>
        <taxon>Eurotiales</taxon>
        <taxon>Aspergillaceae</taxon>
        <taxon>Aspergillus</taxon>
        <taxon>Aspergillus subgen. Circumdati</taxon>
    </lineage>
</organism>
<keyword evidence="2" id="KW-1185">Reference proteome</keyword>
<evidence type="ECO:0000313" key="1">
    <source>
        <dbReference type="EMBL" id="RAH46586.1"/>
    </source>
</evidence>
<evidence type="ECO:0000313" key="2">
    <source>
        <dbReference type="Proteomes" id="UP000249057"/>
    </source>
</evidence>
<gene>
    <name evidence="1" type="ORF">BO95DRAFT_104276</name>
</gene>
<keyword evidence="1" id="KW-0670">Pyruvate</keyword>